<name>A0A8A7KHE3_9FIRM</name>
<dbReference type="Gene3D" id="3.10.105.10">
    <property type="entry name" value="Dipeptide-binding Protein, Domain 3"/>
    <property type="match status" value="1"/>
</dbReference>
<evidence type="ECO:0000256" key="1">
    <source>
        <dbReference type="SAM" id="Phobius"/>
    </source>
</evidence>
<protein>
    <submittedName>
        <fullName evidence="3">ABC transporter substrate-binding protein</fullName>
    </submittedName>
</protein>
<reference evidence="3" key="1">
    <citation type="submission" date="2019-12" db="EMBL/GenBank/DDBJ databases">
        <authorList>
            <person name="zhang j."/>
            <person name="sun C.M."/>
        </authorList>
    </citation>
    <scope>NUCLEOTIDE SEQUENCE</scope>
    <source>
        <strain evidence="3">NS-1</strain>
    </source>
</reference>
<gene>
    <name evidence="3" type="ORF">GM661_15095</name>
</gene>
<dbReference type="GO" id="GO:1904680">
    <property type="term" value="F:peptide transmembrane transporter activity"/>
    <property type="evidence" value="ECO:0007669"/>
    <property type="project" value="TreeGrafter"/>
</dbReference>
<dbReference type="Pfam" id="PF00496">
    <property type="entry name" value="SBP_bac_5"/>
    <property type="match status" value="1"/>
</dbReference>
<dbReference type="GO" id="GO:0015833">
    <property type="term" value="P:peptide transport"/>
    <property type="evidence" value="ECO:0007669"/>
    <property type="project" value="TreeGrafter"/>
</dbReference>
<dbReference type="Gene3D" id="3.40.190.10">
    <property type="entry name" value="Periplasmic binding protein-like II"/>
    <property type="match status" value="1"/>
</dbReference>
<dbReference type="Proteomes" id="UP000665020">
    <property type="component" value="Chromosome"/>
</dbReference>
<feature type="transmembrane region" description="Helical" evidence="1">
    <location>
        <begin position="104"/>
        <end position="124"/>
    </location>
</feature>
<dbReference type="KEGG" id="ifn:GM661_15095"/>
<evidence type="ECO:0000259" key="2">
    <source>
        <dbReference type="Pfam" id="PF00496"/>
    </source>
</evidence>
<evidence type="ECO:0000313" key="3">
    <source>
        <dbReference type="EMBL" id="QTL99188.1"/>
    </source>
</evidence>
<dbReference type="Gene3D" id="3.90.76.10">
    <property type="entry name" value="Dipeptide-binding Protein, Domain 1"/>
    <property type="match status" value="1"/>
</dbReference>
<keyword evidence="1" id="KW-0472">Membrane</keyword>
<dbReference type="PANTHER" id="PTHR30290">
    <property type="entry name" value="PERIPLASMIC BINDING COMPONENT OF ABC TRANSPORTER"/>
    <property type="match status" value="1"/>
</dbReference>
<dbReference type="InterPro" id="IPR039424">
    <property type="entry name" value="SBP_5"/>
</dbReference>
<dbReference type="SUPFAM" id="SSF53850">
    <property type="entry name" value="Periplasmic binding protein-like II"/>
    <property type="match status" value="1"/>
</dbReference>
<dbReference type="InterPro" id="IPR000914">
    <property type="entry name" value="SBP_5_dom"/>
</dbReference>
<evidence type="ECO:0000313" key="4">
    <source>
        <dbReference type="Proteomes" id="UP000665020"/>
    </source>
</evidence>
<proteinExistence type="predicted"/>
<dbReference type="EMBL" id="CP046640">
    <property type="protein sequence ID" value="QTL99188.1"/>
    <property type="molecule type" value="Genomic_DNA"/>
</dbReference>
<dbReference type="PANTHER" id="PTHR30290:SF82">
    <property type="entry name" value="ABC-TYPE DIPEPTIDE_OLIGOPEPTIDE TRANSPORT SYSTEM, PERIPLASMIC COMPONENT"/>
    <property type="match status" value="1"/>
</dbReference>
<keyword evidence="4" id="KW-1185">Reference proteome</keyword>
<feature type="domain" description="Solute-binding protein family 5" evidence="2">
    <location>
        <begin position="173"/>
        <end position="552"/>
    </location>
</feature>
<dbReference type="CDD" id="cd08509">
    <property type="entry name" value="PBP2_TmCBP_oligosaccharides_like"/>
    <property type="match status" value="1"/>
</dbReference>
<keyword evidence="1" id="KW-0812">Transmembrane</keyword>
<feature type="transmembrane region" description="Helical" evidence="1">
    <location>
        <begin position="72"/>
        <end position="92"/>
    </location>
</feature>
<organism evidence="3 4">
    <name type="scientific">Iocasia fonsfrigidae</name>
    <dbReference type="NCBI Taxonomy" id="2682810"/>
    <lineage>
        <taxon>Bacteria</taxon>
        <taxon>Bacillati</taxon>
        <taxon>Bacillota</taxon>
        <taxon>Clostridia</taxon>
        <taxon>Halanaerobiales</taxon>
        <taxon>Halanaerobiaceae</taxon>
        <taxon>Iocasia</taxon>
    </lineage>
</organism>
<accession>A0A8A7KHE3</accession>
<dbReference type="AlphaFoldDB" id="A0A8A7KHE3"/>
<keyword evidence="1" id="KW-1133">Transmembrane helix</keyword>
<sequence>MKKLLSLQILYIDNPLSLYSFLLNKCTRVHTMLFILKIPNKFCFLYMYTRTYYEISYFDFSNCYLYSDSQEFYGEVIIKVYFYLVGGLKLFLKSNKRGVLMKGFCRVVLVFMFIVLFSVVSLAVELDRSETLVITGAAWGPPSTWNILIPNRQMGTGGLVYETLFSYNPLTNEYRPWLAESGEWVSDNEYVVNLRRGIKWTDGEAFDADDLVFTYELARDNAVYYSPVWNWLGSVEAEDNYTVRFTFDEPHYAEWDKELYQRYIIPEHIWSKVPADKLIPRTNANPVGTGPYLYYTAGQDRMVWERNDNWWGNEVFGTPKPKYIVDLVNVSNNITLGMLMKGEIDLSNNFIPGVEKIKGVAGLKTWYEKEPYMLSWNTANLYMNTTRKPMDDSAFRRALAFAMNKHTIVDKVYGGLVKAANPTGLFGQGWLAYLDQGVVDEYGFYFDPSKAVALLDKAGYVDSDGDGWRDQPNGEPIELEVMVPSGWTDWMEAVKVVSNNAAAVGVNIQAVFPDTSLYDNNRFTRNFDLMIGNQQTTLTSTPFDYWNGVANDGIYGERIANGNWGAYDNPELFALIDEFNMTNDETEKMKIAAEIEKTLLVEMPTIPLWHNGLWAQYTNANWTNWPSEDNPYGVPVTWDNAYQLGMIDVLIGLEPVK</sequence>